<evidence type="ECO:0000259" key="2">
    <source>
        <dbReference type="PROSITE" id="PS50965"/>
    </source>
</evidence>
<evidence type="ECO:0000313" key="4">
    <source>
        <dbReference type="Proteomes" id="UP000236724"/>
    </source>
</evidence>
<keyword evidence="1" id="KW-0812">Transmembrane</keyword>
<dbReference type="PROSITE" id="PS50965">
    <property type="entry name" value="NERD"/>
    <property type="match status" value="1"/>
</dbReference>
<accession>A0A1H6FFF4</accession>
<dbReference type="OrthoDB" id="572185at2"/>
<keyword evidence="4" id="KW-1185">Reference proteome</keyword>
<proteinExistence type="predicted"/>
<dbReference type="Proteomes" id="UP000236724">
    <property type="component" value="Unassembled WGS sequence"/>
</dbReference>
<reference evidence="3 4" key="1">
    <citation type="submission" date="2016-10" db="EMBL/GenBank/DDBJ databases">
        <authorList>
            <person name="de Groot N.N."/>
        </authorList>
    </citation>
    <scope>NUCLEOTIDE SEQUENCE [LARGE SCALE GENOMIC DNA]</scope>
    <source>
        <strain evidence="3">MBHS1</strain>
    </source>
</reference>
<dbReference type="Pfam" id="PF08378">
    <property type="entry name" value="NERD"/>
    <property type="match status" value="1"/>
</dbReference>
<organism evidence="3 4">
    <name type="scientific">Candidatus Venteria ishoeyi</name>
    <dbReference type="NCBI Taxonomy" id="1899563"/>
    <lineage>
        <taxon>Bacteria</taxon>
        <taxon>Pseudomonadati</taxon>
        <taxon>Pseudomonadota</taxon>
        <taxon>Gammaproteobacteria</taxon>
        <taxon>Thiotrichales</taxon>
        <taxon>Thiotrichaceae</taxon>
        <taxon>Venteria</taxon>
    </lineage>
</organism>
<dbReference type="AlphaFoldDB" id="A0A1H6FFF4"/>
<sequence length="257" mass="29589">MKEKISPLKSRPLRNPGQSLQDEIDKIFDQSILIHITAPIIFIYLAGMTWFYKYTNHIPSPIFISIIAGIVTIYCFIRVIFLKKKINQLKHARDGEKAVGQYLENFRTKGDVVYHDVIGGQFNIDHVIVSTHGIFVIETKTYSKPKGVEPKIVYSANNIKIDQYNSGKKLIIQAKCESKWLKDMLKTSTGKEFDIQAVIVFPGWFIETRDRQNLSDVWVLNPKALRAFISNSKEVISNEDMKIAAYHISRYIRTYDA</sequence>
<gene>
    <name evidence="3" type="ORF">MBHS_04685</name>
</gene>
<dbReference type="InterPro" id="IPR011528">
    <property type="entry name" value="NERD"/>
</dbReference>
<name>A0A1H6FFF4_9GAMM</name>
<keyword evidence="1" id="KW-0472">Membrane</keyword>
<evidence type="ECO:0000313" key="3">
    <source>
        <dbReference type="EMBL" id="SEH08792.1"/>
    </source>
</evidence>
<protein>
    <submittedName>
        <fullName evidence="3">Nuclease-related domain protein</fullName>
    </submittedName>
</protein>
<dbReference type="RefSeq" id="WP_103922305.1">
    <property type="nucleotide sequence ID" value="NZ_FMSV02000556.1"/>
</dbReference>
<feature type="domain" description="NERD" evidence="2">
    <location>
        <begin position="91"/>
        <end position="208"/>
    </location>
</feature>
<dbReference type="EMBL" id="FMSV02000556">
    <property type="protein sequence ID" value="SEH08792.1"/>
    <property type="molecule type" value="Genomic_DNA"/>
</dbReference>
<feature type="transmembrane region" description="Helical" evidence="1">
    <location>
        <begin position="58"/>
        <end position="81"/>
    </location>
</feature>
<evidence type="ECO:0000256" key="1">
    <source>
        <dbReference type="SAM" id="Phobius"/>
    </source>
</evidence>
<feature type="transmembrane region" description="Helical" evidence="1">
    <location>
        <begin position="32"/>
        <end position="52"/>
    </location>
</feature>
<keyword evidence="1" id="KW-1133">Transmembrane helix</keyword>